<proteinExistence type="predicted"/>
<evidence type="ECO:0000313" key="2">
    <source>
        <dbReference type="Proteomes" id="UP000822142"/>
    </source>
</evidence>
<sequence>MKGKMTDKDKYFEQATQKTGILSDVVKVLNRFVEDYDFAKLNMKQRITELKNSPVPEQNQMEIFDDFNARIEYIRNDSVRSIQDIVKQVKTEISRIIASNLPDGAMDDIQSIERMEGHLTDEDVKAYLNKYRKCYLVTKTLFKSMDTVQAKRLGIDFISADDIIESLESIENVSVNLIKKYNGFVPYEFATMLDGKPIQTVNDAFNSFAKFFM</sequence>
<name>A0ABX2I7V0_BLAHA</name>
<dbReference type="Proteomes" id="UP000822142">
    <property type="component" value="Unassembled WGS sequence"/>
</dbReference>
<dbReference type="EMBL" id="JAAITA010000003">
    <property type="protein sequence ID" value="NSJ85403.1"/>
    <property type="molecule type" value="Genomic_DNA"/>
</dbReference>
<evidence type="ECO:0000313" key="1">
    <source>
        <dbReference type="EMBL" id="NSJ85403.1"/>
    </source>
</evidence>
<gene>
    <name evidence="1" type="ORF">G5A70_04245</name>
</gene>
<comment type="caution">
    <text evidence="1">The sequence shown here is derived from an EMBL/GenBank/DDBJ whole genome shotgun (WGS) entry which is preliminary data.</text>
</comment>
<protein>
    <submittedName>
        <fullName evidence="1">Uncharacterized protein</fullName>
    </submittedName>
</protein>
<accession>A0ABX2I7V0</accession>
<keyword evidence="2" id="KW-1185">Reference proteome</keyword>
<dbReference type="RefSeq" id="WP_173748353.1">
    <property type="nucleotide sequence ID" value="NZ_JAAITA010000003.1"/>
</dbReference>
<organism evidence="1 2">
    <name type="scientific">Blautia hansenii</name>
    <name type="common">Ruminococcus hansenii</name>
    <dbReference type="NCBI Taxonomy" id="1322"/>
    <lineage>
        <taxon>Bacteria</taxon>
        <taxon>Bacillati</taxon>
        <taxon>Bacillota</taxon>
        <taxon>Clostridia</taxon>
        <taxon>Lachnospirales</taxon>
        <taxon>Lachnospiraceae</taxon>
        <taxon>Blautia</taxon>
    </lineage>
</organism>
<reference evidence="1 2" key="1">
    <citation type="journal article" date="2020" name="Cell Host Microbe">
        <title>Functional and Genomic Variation between Human-Derived Isolates of Lachnospiraceae Reveals Inter- and Intra-Species Diversity.</title>
        <authorList>
            <person name="Sorbara M.T."/>
            <person name="Littmann E.R."/>
            <person name="Fontana E."/>
            <person name="Moody T.U."/>
            <person name="Kohout C.E."/>
            <person name="Gjonbalaj M."/>
            <person name="Eaton V."/>
            <person name="Seok R."/>
            <person name="Leiner I.M."/>
            <person name="Pamer E.G."/>
        </authorList>
    </citation>
    <scope>NUCLEOTIDE SEQUENCE [LARGE SCALE GENOMIC DNA]</scope>
    <source>
        <strain evidence="1 2">MSK.15.26</strain>
    </source>
</reference>